<gene>
    <name evidence="8" type="ORF">GCM10007968_24340</name>
</gene>
<keyword evidence="5" id="KW-0210">Decarboxylase</keyword>
<dbReference type="GO" id="GO:0006144">
    <property type="term" value="P:purine nucleobase metabolic process"/>
    <property type="evidence" value="ECO:0007669"/>
    <property type="project" value="UniProtKB-KW"/>
</dbReference>
<dbReference type="SUPFAM" id="SSF158694">
    <property type="entry name" value="UraD-Like"/>
    <property type="match status" value="1"/>
</dbReference>
<protein>
    <recommendedName>
        <fullName evidence="3">2-oxo-4-hydroxy-4-carboxy-5-ureidoimidazoline decarboxylase</fullName>
        <ecNumber evidence="3">4.1.1.97</ecNumber>
    </recommendedName>
</protein>
<dbReference type="Proteomes" id="UP000654670">
    <property type="component" value="Unassembled WGS sequence"/>
</dbReference>
<sequence length="172" mass="19741">MQNLDYLNHTDTETFAGRLGGIFEHSPWIAQEAAKKRPFSSVDDLFEALVDIVKKASHEKREALIQAHPRLGAKEKLTTFSNSEQKQAGLRKLDDKEAVSLANLNAEYEHTFNFPFIMAVRGRSKQEIYAALKERLGNTRAQEFEKALEEIYKIARFRLDDLLNDEEMKPNS</sequence>
<evidence type="ECO:0000256" key="5">
    <source>
        <dbReference type="ARBA" id="ARBA00022793"/>
    </source>
</evidence>
<dbReference type="Gene3D" id="1.10.3330.10">
    <property type="entry name" value="Oxo-4-hydroxy-4-carboxy-5-ureidoimidazoline decarboxylase"/>
    <property type="match status" value="1"/>
</dbReference>
<evidence type="ECO:0000256" key="4">
    <source>
        <dbReference type="ARBA" id="ARBA00022631"/>
    </source>
</evidence>
<dbReference type="GO" id="GO:0000255">
    <property type="term" value="P:allantoin metabolic process"/>
    <property type="evidence" value="ECO:0007669"/>
    <property type="project" value="InterPro"/>
</dbReference>
<keyword evidence="6" id="KW-0456">Lyase</keyword>
<reference evidence="8" key="1">
    <citation type="journal article" date="2014" name="Int. J. Syst. Evol. Microbiol.">
        <title>Complete genome sequence of Corynebacterium casei LMG S-19264T (=DSM 44701T), isolated from a smear-ripened cheese.</title>
        <authorList>
            <consortium name="US DOE Joint Genome Institute (JGI-PGF)"/>
            <person name="Walter F."/>
            <person name="Albersmeier A."/>
            <person name="Kalinowski J."/>
            <person name="Ruckert C."/>
        </authorList>
    </citation>
    <scope>NUCLEOTIDE SEQUENCE</scope>
    <source>
        <strain evidence="8">JCM 15325</strain>
    </source>
</reference>
<organism evidence="8 9">
    <name type="scientific">Sporolactobacillus putidus</name>
    <dbReference type="NCBI Taxonomy" id="492735"/>
    <lineage>
        <taxon>Bacteria</taxon>
        <taxon>Bacillati</taxon>
        <taxon>Bacillota</taxon>
        <taxon>Bacilli</taxon>
        <taxon>Bacillales</taxon>
        <taxon>Sporolactobacillaceae</taxon>
        <taxon>Sporolactobacillus</taxon>
    </lineage>
</organism>
<evidence type="ECO:0000256" key="1">
    <source>
        <dbReference type="ARBA" id="ARBA00001163"/>
    </source>
</evidence>
<evidence type="ECO:0000256" key="2">
    <source>
        <dbReference type="ARBA" id="ARBA00004754"/>
    </source>
</evidence>
<dbReference type="Pfam" id="PF09349">
    <property type="entry name" value="OHCU_decarbox"/>
    <property type="match status" value="1"/>
</dbReference>
<evidence type="ECO:0000313" key="9">
    <source>
        <dbReference type="Proteomes" id="UP000654670"/>
    </source>
</evidence>
<dbReference type="InterPro" id="IPR017580">
    <property type="entry name" value="OHCU_decarboxylase-1"/>
</dbReference>
<dbReference type="RefSeq" id="WP_229727601.1">
    <property type="nucleotide sequence ID" value="NZ_BMOK01000011.1"/>
</dbReference>
<evidence type="ECO:0000256" key="3">
    <source>
        <dbReference type="ARBA" id="ARBA00012257"/>
    </source>
</evidence>
<dbReference type="PANTHER" id="PTHR43466:SF1">
    <property type="entry name" value="2-OXO-4-HYDROXY-4-CARBOXY-5-UREIDOIMIDAZOLINE DECARBOXYLASE-RELATED"/>
    <property type="match status" value="1"/>
</dbReference>
<evidence type="ECO:0000313" key="8">
    <source>
        <dbReference type="EMBL" id="GGL59521.1"/>
    </source>
</evidence>
<dbReference type="EC" id="4.1.1.97" evidence="3"/>
<dbReference type="GO" id="GO:0019628">
    <property type="term" value="P:urate catabolic process"/>
    <property type="evidence" value="ECO:0007669"/>
    <property type="project" value="TreeGrafter"/>
</dbReference>
<accession>A0A917W3T8</accession>
<dbReference type="GO" id="GO:0051997">
    <property type="term" value="F:2-oxo-4-hydroxy-4-carboxy-5-ureidoimidazoline decarboxylase activity"/>
    <property type="evidence" value="ECO:0007669"/>
    <property type="project" value="UniProtKB-EC"/>
</dbReference>
<proteinExistence type="predicted"/>
<comment type="catalytic activity">
    <reaction evidence="1">
        <text>5-hydroxy-2-oxo-4-ureido-2,5-dihydro-1H-imidazole-5-carboxylate + H(+) = (S)-allantoin + CO2</text>
        <dbReference type="Rhea" id="RHEA:26301"/>
        <dbReference type="ChEBI" id="CHEBI:15378"/>
        <dbReference type="ChEBI" id="CHEBI:15678"/>
        <dbReference type="ChEBI" id="CHEBI:16526"/>
        <dbReference type="ChEBI" id="CHEBI:58639"/>
        <dbReference type="EC" id="4.1.1.97"/>
    </reaction>
</comment>
<feature type="domain" description="Oxo-4-hydroxy-4-carboxy-5-ureidoimidazoline decarboxylase" evidence="7">
    <location>
        <begin position="8"/>
        <end position="160"/>
    </location>
</feature>
<dbReference type="PANTHER" id="PTHR43466">
    <property type="entry name" value="2-OXO-4-HYDROXY-4-CARBOXY-5-UREIDOIMIDAZOLINE DECARBOXYLASE-RELATED"/>
    <property type="match status" value="1"/>
</dbReference>
<dbReference type="InterPro" id="IPR036778">
    <property type="entry name" value="OHCU_decarboxylase_sf"/>
</dbReference>
<dbReference type="NCBIfam" id="TIGR03164">
    <property type="entry name" value="UHCUDC"/>
    <property type="match status" value="1"/>
</dbReference>
<name>A0A917W3T8_9BACL</name>
<dbReference type="AlphaFoldDB" id="A0A917W3T8"/>
<evidence type="ECO:0000256" key="6">
    <source>
        <dbReference type="ARBA" id="ARBA00023239"/>
    </source>
</evidence>
<dbReference type="InterPro" id="IPR018020">
    <property type="entry name" value="OHCU_decarboxylase"/>
</dbReference>
<keyword evidence="9" id="KW-1185">Reference proteome</keyword>
<comment type="pathway">
    <text evidence="2">Purine metabolism; urate degradation; (S)-allantoin from urate: step 3/3.</text>
</comment>
<comment type="caution">
    <text evidence="8">The sequence shown here is derived from an EMBL/GenBank/DDBJ whole genome shotgun (WGS) entry which is preliminary data.</text>
</comment>
<dbReference type="EMBL" id="BMOK01000011">
    <property type="protein sequence ID" value="GGL59521.1"/>
    <property type="molecule type" value="Genomic_DNA"/>
</dbReference>
<reference evidence="8" key="2">
    <citation type="submission" date="2020-09" db="EMBL/GenBank/DDBJ databases">
        <authorList>
            <person name="Sun Q."/>
            <person name="Ohkuma M."/>
        </authorList>
    </citation>
    <scope>NUCLEOTIDE SEQUENCE</scope>
    <source>
        <strain evidence="8">JCM 15325</strain>
    </source>
</reference>
<keyword evidence="4" id="KW-0659">Purine metabolism</keyword>
<evidence type="ECO:0000259" key="7">
    <source>
        <dbReference type="Pfam" id="PF09349"/>
    </source>
</evidence>